<protein>
    <recommendedName>
        <fullName evidence="2">Leucine-rich melanocyte differentiation-associated protein</fullName>
    </recommendedName>
</protein>
<dbReference type="AlphaFoldDB" id="A0A7R8VQJ7"/>
<accession>A0A7R8VQJ7</accession>
<sequence length="392" mass="43973">MVEDEALLQTAEEMAKHSLMEDIICPQAMLTQGASTCTVFYSLSEDMLPNDLNGDRATKSPPHRPTLEQAAKQFRNLSHISLMTNINSTTGSYSQLSYVGQDCQCMPPALAQLYGSRVHCLDLSFNCLTSLDGVGKFFNLEELVLDNNNLGDSIIIPSLPRLHTLSLNKNNICNLELLLTKVLNHLPSLTYLSLLGNTACPNQLSDAEKDDEDYQRYRYYVLHRMPGLHFLDSTRVSTVERSEASRRGRFMKVISPDTTSKLTLKEVDNNVGSSDYTPLPLSKREMGDHIGAYGKCRYRYSGKNSEGNLHFPQEVVVVVVVVLGVVAKSEQEASFSDANLIVQDENIFGGFEIPWMNLQKVFILHNQVGITEASFLFRRCVARFTLLLDEFR</sequence>
<dbReference type="Gene3D" id="3.80.10.10">
    <property type="entry name" value="Ribonuclease Inhibitor"/>
    <property type="match status" value="1"/>
</dbReference>
<gene>
    <name evidence="1" type="ORF">TDIB3V08_LOCUS7532</name>
</gene>
<reference evidence="1" key="1">
    <citation type="submission" date="2020-11" db="EMBL/GenBank/DDBJ databases">
        <authorList>
            <person name="Tran Van P."/>
        </authorList>
    </citation>
    <scope>NUCLEOTIDE SEQUENCE</scope>
</reference>
<dbReference type="InterPro" id="IPR043313">
    <property type="entry name" value="LRMDA"/>
</dbReference>
<evidence type="ECO:0000313" key="1">
    <source>
        <dbReference type="EMBL" id="CAD7201331.1"/>
    </source>
</evidence>
<dbReference type="PANTHER" id="PTHR46282">
    <property type="entry name" value="LEUCINE-RICH MELANOCYTE DIFFERENTIATION-ASSOCIATED PROTEIN"/>
    <property type="match status" value="1"/>
</dbReference>
<dbReference type="PANTHER" id="PTHR46282:SF2">
    <property type="entry name" value="LEUCINE-RICH MELANOCYTE DIFFERENTIATION-ASSOCIATED PROTEIN"/>
    <property type="match status" value="1"/>
</dbReference>
<dbReference type="Pfam" id="PF14580">
    <property type="entry name" value="LRR_9"/>
    <property type="match status" value="1"/>
</dbReference>
<dbReference type="InterPro" id="IPR032675">
    <property type="entry name" value="LRR_dom_sf"/>
</dbReference>
<organism evidence="1">
    <name type="scientific">Timema douglasi</name>
    <name type="common">Walking stick</name>
    <dbReference type="NCBI Taxonomy" id="61478"/>
    <lineage>
        <taxon>Eukaryota</taxon>
        <taxon>Metazoa</taxon>
        <taxon>Ecdysozoa</taxon>
        <taxon>Arthropoda</taxon>
        <taxon>Hexapoda</taxon>
        <taxon>Insecta</taxon>
        <taxon>Pterygota</taxon>
        <taxon>Neoptera</taxon>
        <taxon>Polyneoptera</taxon>
        <taxon>Phasmatodea</taxon>
        <taxon>Timematodea</taxon>
        <taxon>Timematoidea</taxon>
        <taxon>Timematidae</taxon>
        <taxon>Timema</taxon>
    </lineage>
</organism>
<dbReference type="EMBL" id="OA568265">
    <property type="protein sequence ID" value="CAD7201331.1"/>
    <property type="molecule type" value="Genomic_DNA"/>
</dbReference>
<dbReference type="SUPFAM" id="SSF52058">
    <property type="entry name" value="L domain-like"/>
    <property type="match status" value="1"/>
</dbReference>
<evidence type="ECO:0008006" key="2">
    <source>
        <dbReference type="Google" id="ProtNLM"/>
    </source>
</evidence>
<name>A0A7R8VQJ7_TIMDO</name>
<dbReference type="FunFam" id="3.80.10.10:FF:000695">
    <property type="entry name" value="leucine-rich melanocyte differentiation-associated protein"/>
    <property type="match status" value="1"/>
</dbReference>
<proteinExistence type="predicted"/>